<evidence type="ECO:0000256" key="1">
    <source>
        <dbReference type="SAM" id="MobiDB-lite"/>
    </source>
</evidence>
<evidence type="ECO:0008006" key="4">
    <source>
        <dbReference type="Google" id="ProtNLM"/>
    </source>
</evidence>
<dbReference type="SUPFAM" id="SSF56281">
    <property type="entry name" value="Metallo-hydrolase/oxidoreductase"/>
    <property type="match status" value="1"/>
</dbReference>
<keyword evidence="3" id="KW-1185">Reference proteome</keyword>
<dbReference type="Proteomes" id="UP000473826">
    <property type="component" value="Unassembled WGS sequence"/>
</dbReference>
<reference evidence="2 3" key="1">
    <citation type="journal article" date="2019" name="PLoS Genet.">
        <title>Convergent evolution of linked mating-type loci in basidiomycete fungi.</title>
        <authorList>
            <person name="Sun S."/>
            <person name="Coelho M.A."/>
            <person name="Heitman J."/>
            <person name="Nowrousian M."/>
        </authorList>
    </citation>
    <scope>NUCLEOTIDE SEQUENCE [LARGE SCALE GENOMIC DNA]</scope>
    <source>
        <strain evidence="2 3">CBS 4282</strain>
    </source>
</reference>
<comment type="caution">
    <text evidence="2">The sequence shown here is derived from an EMBL/GenBank/DDBJ whole genome shotgun (WGS) entry which is preliminary data.</text>
</comment>
<protein>
    <recommendedName>
        <fullName evidence="4">Metallo-beta-lactamase domain-containing protein</fullName>
    </recommendedName>
</protein>
<dbReference type="PANTHER" id="PTHR36839:SF1">
    <property type="entry name" value="METALLO-BETA-LACTAMASE FAMILY PROTEIN (AFU_ORTHOLOGUE AFUA_5G12770)"/>
    <property type="match status" value="1"/>
</dbReference>
<dbReference type="EMBL" id="QKWK01000008">
    <property type="protein sequence ID" value="TXT07490.1"/>
    <property type="molecule type" value="Genomic_DNA"/>
</dbReference>
<gene>
    <name evidence="2" type="ORF">VHUM_03210</name>
</gene>
<organism evidence="2 3">
    <name type="scientific">Vanrija humicola</name>
    <name type="common">Yeast</name>
    <name type="synonym">Cryptococcus humicola</name>
    <dbReference type="NCBI Taxonomy" id="5417"/>
    <lineage>
        <taxon>Eukaryota</taxon>
        <taxon>Fungi</taxon>
        <taxon>Dikarya</taxon>
        <taxon>Basidiomycota</taxon>
        <taxon>Agaricomycotina</taxon>
        <taxon>Tremellomycetes</taxon>
        <taxon>Trichosporonales</taxon>
        <taxon>Trichosporonaceae</taxon>
        <taxon>Vanrija</taxon>
    </lineage>
</organism>
<name>A0A7D8V0F1_VANHU</name>
<feature type="region of interest" description="Disordered" evidence="1">
    <location>
        <begin position="49"/>
        <end position="89"/>
    </location>
</feature>
<evidence type="ECO:0000313" key="2">
    <source>
        <dbReference type="EMBL" id="TXT07490.1"/>
    </source>
</evidence>
<evidence type="ECO:0000313" key="3">
    <source>
        <dbReference type="Proteomes" id="UP000473826"/>
    </source>
</evidence>
<dbReference type="OrthoDB" id="17458at2759"/>
<dbReference type="AlphaFoldDB" id="A0A7D8V0F1"/>
<feature type="compositionally biased region" description="Low complexity" evidence="1">
    <location>
        <begin position="62"/>
        <end position="89"/>
    </location>
</feature>
<proteinExistence type="predicted"/>
<sequence>MPKEFYIREELTALSAIPQRALDALADDSSLPVCATCATQYPAPRRDCTHAKLSGSTDHPQARGATTSSATSRTRASRSSRPSRSSPSLRRVSISPACVKLTPAFLLETFEGSFIWDCSAVLTPPLIAHLTHLRRPLKAMAISHPHFFSTSLTWARALGVPLYINALDKEWYQRRESAGADEVVFWSGTQRLSSTLTLIECGGHFPGSCVLHWDRAAEPLTSDADARAPDTGLLLVADTVMVQPTQKGITFMWSIPNAIPLHPTDVLHIQNVLREYDYDSVSSTWPDRWVRAGAARIFDESVETYLSATGWERGRGDELVPRRKK</sequence>
<dbReference type="Gene3D" id="3.60.15.10">
    <property type="entry name" value="Ribonuclease Z/Hydroxyacylglutathione hydrolase-like"/>
    <property type="match status" value="1"/>
</dbReference>
<dbReference type="InterPro" id="IPR036866">
    <property type="entry name" value="RibonucZ/Hydroxyglut_hydro"/>
</dbReference>
<dbReference type="PANTHER" id="PTHR36839">
    <property type="entry name" value="METALLO-BETA-LACTAMASE FAMILY PROTEIN (AFU_ORTHOLOGUE AFUA_5G12770)"/>
    <property type="match status" value="1"/>
</dbReference>
<accession>A0A7D8V0F1</accession>